<dbReference type="Proteomes" id="UP000494178">
    <property type="component" value="Unassembled WGS sequence"/>
</dbReference>
<accession>A0A6F9XUS8</accession>
<comment type="caution">
    <text evidence="1">The sequence shown here is derived from an EMBL/GenBank/DDBJ whole genome shotgun (WGS) entry which is preliminary data.</text>
</comment>
<reference evidence="1" key="1">
    <citation type="submission" date="2019-10" db="EMBL/GenBank/DDBJ databases">
        <title>Lactobacillus agilis SY111 Whole Genome Sequencing Project.</title>
        <authorList>
            <person name="Suzuki S."/>
            <person name="Endo A."/>
            <person name="Maeno S."/>
            <person name="Shiwa Y."/>
            <person name="Matsutani M."/>
            <person name="Kajikawa A."/>
        </authorList>
    </citation>
    <scope>NUCLEOTIDE SEQUENCE</scope>
    <source>
        <strain evidence="1">SY111</strain>
    </source>
</reference>
<proteinExistence type="predicted"/>
<name>A0A6F9XUS8_9LACO</name>
<dbReference type="SUPFAM" id="SSF56672">
    <property type="entry name" value="DNA/RNA polymerases"/>
    <property type="match status" value="1"/>
</dbReference>
<dbReference type="AlphaFoldDB" id="A0A6F9XUS8"/>
<dbReference type="EMBL" id="BLAN01000109">
    <property type="protein sequence ID" value="GET08957.1"/>
    <property type="molecule type" value="Genomic_DNA"/>
</dbReference>
<protein>
    <recommendedName>
        <fullName evidence="2">Reverse transcriptase domain-containing protein</fullName>
    </recommendedName>
</protein>
<dbReference type="InterPro" id="IPR043502">
    <property type="entry name" value="DNA/RNA_pol_sf"/>
</dbReference>
<evidence type="ECO:0008006" key="2">
    <source>
        <dbReference type="Google" id="ProtNLM"/>
    </source>
</evidence>
<evidence type="ECO:0000313" key="1">
    <source>
        <dbReference type="EMBL" id="GET08957.1"/>
    </source>
</evidence>
<sequence>MAIEQTTLYLNEGYEWIIDIDIEKYFETVNHDKLISILREKFNKAPTHNLIRNFLRVGIMDDG</sequence>
<gene>
    <name evidence="1" type="ORF">SY111_15810</name>
</gene>
<organism evidence="1">
    <name type="scientific">Ligilactobacillus agilis</name>
    <dbReference type="NCBI Taxonomy" id="1601"/>
    <lineage>
        <taxon>Bacteria</taxon>
        <taxon>Bacillati</taxon>
        <taxon>Bacillota</taxon>
        <taxon>Bacilli</taxon>
        <taxon>Lactobacillales</taxon>
        <taxon>Lactobacillaceae</taxon>
        <taxon>Ligilactobacillus</taxon>
    </lineage>
</organism>